<keyword evidence="3" id="KW-1185">Reference proteome</keyword>
<evidence type="ECO:0000256" key="1">
    <source>
        <dbReference type="SAM" id="MobiDB-lite"/>
    </source>
</evidence>
<comment type="caution">
    <text evidence="2">The sequence shown here is derived from an EMBL/GenBank/DDBJ whole genome shotgun (WGS) entry which is preliminary data.</text>
</comment>
<feature type="region of interest" description="Disordered" evidence="1">
    <location>
        <begin position="1"/>
        <end position="64"/>
    </location>
</feature>
<protein>
    <submittedName>
        <fullName evidence="2">Uncharacterized protein</fullName>
    </submittedName>
</protein>
<reference evidence="2" key="1">
    <citation type="journal article" date="2021" name="Nat. Commun.">
        <title>Genetic determinants of endophytism in the Arabidopsis root mycobiome.</title>
        <authorList>
            <person name="Mesny F."/>
            <person name="Miyauchi S."/>
            <person name="Thiergart T."/>
            <person name="Pickel B."/>
            <person name="Atanasova L."/>
            <person name="Karlsson M."/>
            <person name="Huettel B."/>
            <person name="Barry K.W."/>
            <person name="Haridas S."/>
            <person name="Chen C."/>
            <person name="Bauer D."/>
            <person name="Andreopoulos W."/>
            <person name="Pangilinan J."/>
            <person name="LaButti K."/>
            <person name="Riley R."/>
            <person name="Lipzen A."/>
            <person name="Clum A."/>
            <person name="Drula E."/>
            <person name="Henrissat B."/>
            <person name="Kohler A."/>
            <person name="Grigoriev I.V."/>
            <person name="Martin F.M."/>
            <person name="Hacquard S."/>
        </authorList>
    </citation>
    <scope>NUCLEOTIDE SEQUENCE</scope>
    <source>
        <strain evidence="2">MPI-CAGE-AT-0021</strain>
    </source>
</reference>
<accession>A0A9P9J108</accession>
<dbReference type="EMBL" id="JAGMUU010000012">
    <property type="protein sequence ID" value="KAH7141392.1"/>
    <property type="molecule type" value="Genomic_DNA"/>
</dbReference>
<name>A0A9P9J108_9HYPO</name>
<dbReference type="AlphaFoldDB" id="A0A9P9J108"/>
<gene>
    <name evidence="2" type="ORF">B0J13DRAFT_623757</name>
</gene>
<dbReference type="Proteomes" id="UP000717696">
    <property type="component" value="Unassembled WGS sequence"/>
</dbReference>
<proteinExistence type="predicted"/>
<organism evidence="2 3">
    <name type="scientific">Dactylonectria estremocensis</name>
    <dbReference type="NCBI Taxonomy" id="1079267"/>
    <lineage>
        <taxon>Eukaryota</taxon>
        <taxon>Fungi</taxon>
        <taxon>Dikarya</taxon>
        <taxon>Ascomycota</taxon>
        <taxon>Pezizomycotina</taxon>
        <taxon>Sordariomycetes</taxon>
        <taxon>Hypocreomycetidae</taxon>
        <taxon>Hypocreales</taxon>
        <taxon>Nectriaceae</taxon>
        <taxon>Dactylonectria</taxon>
    </lineage>
</organism>
<evidence type="ECO:0000313" key="3">
    <source>
        <dbReference type="Proteomes" id="UP000717696"/>
    </source>
</evidence>
<evidence type="ECO:0000313" key="2">
    <source>
        <dbReference type="EMBL" id="KAH7141392.1"/>
    </source>
</evidence>
<sequence length="152" mass="15717">MTKREANAKADAVAAEDDEGQCRKGGPPLVRVSLEEREQGQGSGLTPAAAPPREQPNQALADAQARVVATRVTMEGGNKEDKADGEKEALNALDENVVACSTLGVDGAQVGILEERDEVGLDGLLEGAAGGRQEAEVPLKVLGDSTPLCQVC</sequence>